<protein>
    <submittedName>
        <fullName evidence="9">HTTM domain-containing protein</fullName>
    </submittedName>
</protein>
<dbReference type="RefSeq" id="WP_116881670.1">
    <property type="nucleotide sequence ID" value="NZ_QURB01000008.1"/>
</dbReference>
<dbReference type="Proteomes" id="UP000257127">
    <property type="component" value="Unassembled WGS sequence"/>
</dbReference>
<dbReference type="EMBL" id="QURB01000008">
    <property type="protein sequence ID" value="RFC53611.1"/>
    <property type="molecule type" value="Genomic_DNA"/>
</dbReference>
<dbReference type="Pfam" id="PF05090">
    <property type="entry name" value="HTTM"/>
    <property type="match status" value="1"/>
</dbReference>
<reference evidence="9 10" key="1">
    <citation type="submission" date="2018-08" db="EMBL/GenBank/DDBJ databases">
        <title>The draft genome squence of Brumimicrobium sp. N62.</title>
        <authorList>
            <person name="Du Z.-J."/>
            <person name="Luo H.-R."/>
        </authorList>
    </citation>
    <scope>NUCLEOTIDE SEQUENCE [LARGE SCALE GENOMIC DNA]</scope>
    <source>
        <strain evidence="9 10">N62</strain>
    </source>
</reference>
<evidence type="ECO:0000313" key="9">
    <source>
        <dbReference type="EMBL" id="RFC53611.1"/>
    </source>
</evidence>
<evidence type="ECO:0000256" key="7">
    <source>
        <dbReference type="SAM" id="Phobius"/>
    </source>
</evidence>
<keyword evidence="2 7" id="KW-0812">Transmembrane</keyword>
<dbReference type="InterPro" id="IPR007782">
    <property type="entry name" value="VKG_COase"/>
</dbReference>
<proteinExistence type="predicted"/>
<dbReference type="InterPro" id="IPR011020">
    <property type="entry name" value="HTTM-like"/>
</dbReference>
<feature type="transmembrane region" description="Helical" evidence="7">
    <location>
        <begin position="113"/>
        <end position="132"/>
    </location>
</feature>
<dbReference type="GO" id="GO:0008488">
    <property type="term" value="F:gamma-glutamyl carboxylase activity"/>
    <property type="evidence" value="ECO:0007669"/>
    <property type="project" value="InterPro"/>
</dbReference>
<dbReference type="InterPro" id="IPR053934">
    <property type="entry name" value="HTTM_dom"/>
</dbReference>
<comment type="caution">
    <text evidence="9">The sequence shown here is derived from an EMBL/GenBank/DDBJ whole genome shotgun (WGS) entry which is preliminary data.</text>
</comment>
<keyword evidence="6" id="KW-0456">Lyase</keyword>
<dbReference type="PANTHER" id="PTHR12639:SF7">
    <property type="entry name" value="HTTM DOMAIN-CONTAINING PROTEIN"/>
    <property type="match status" value="1"/>
</dbReference>
<evidence type="ECO:0000313" key="10">
    <source>
        <dbReference type="Proteomes" id="UP000257127"/>
    </source>
</evidence>
<keyword evidence="5" id="KW-1015">Disulfide bond</keyword>
<feature type="transmembrane region" description="Helical" evidence="7">
    <location>
        <begin position="303"/>
        <end position="324"/>
    </location>
</feature>
<dbReference type="SMART" id="SM00752">
    <property type="entry name" value="HTTM"/>
    <property type="match status" value="1"/>
</dbReference>
<name>A0A3E1EVN1_9FLAO</name>
<dbReference type="GO" id="GO:0012505">
    <property type="term" value="C:endomembrane system"/>
    <property type="evidence" value="ECO:0007669"/>
    <property type="project" value="UniProtKB-SubCell"/>
</dbReference>
<organism evidence="9 10">
    <name type="scientific">Brumimicrobium aurantiacum</name>
    <dbReference type="NCBI Taxonomy" id="1737063"/>
    <lineage>
        <taxon>Bacteria</taxon>
        <taxon>Pseudomonadati</taxon>
        <taxon>Bacteroidota</taxon>
        <taxon>Flavobacteriia</taxon>
        <taxon>Flavobacteriales</taxon>
        <taxon>Crocinitomicaceae</taxon>
        <taxon>Brumimicrobium</taxon>
    </lineage>
</organism>
<feature type="transmembrane region" description="Helical" evidence="7">
    <location>
        <begin position="153"/>
        <end position="173"/>
    </location>
</feature>
<evidence type="ECO:0000256" key="3">
    <source>
        <dbReference type="ARBA" id="ARBA00022989"/>
    </source>
</evidence>
<comment type="subcellular location">
    <subcellularLocation>
        <location evidence="1">Endomembrane system</location>
        <topology evidence="1">Multi-pass membrane protein</topology>
    </subcellularLocation>
</comment>
<keyword evidence="4 7" id="KW-0472">Membrane</keyword>
<feature type="transmembrane region" description="Helical" evidence="7">
    <location>
        <begin position="235"/>
        <end position="253"/>
    </location>
</feature>
<evidence type="ECO:0000256" key="6">
    <source>
        <dbReference type="ARBA" id="ARBA00023239"/>
    </source>
</evidence>
<feature type="transmembrane region" description="Helical" evidence="7">
    <location>
        <begin position="207"/>
        <end position="228"/>
    </location>
</feature>
<dbReference type="PANTHER" id="PTHR12639">
    <property type="entry name" value="VITAMIN K-DEPENDENT GAMMA-CARBOXYLASE"/>
    <property type="match status" value="1"/>
</dbReference>
<feature type="domain" description="HTTM-like" evidence="8">
    <location>
        <begin position="12"/>
        <end position="272"/>
    </location>
</feature>
<dbReference type="GO" id="GO:0019842">
    <property type="term" value="F:vitamin binding"/>
    <property type="evidence" value="ECO:0007669"/>
    <property type="project" value="TreeGrafter"/>
</dbReference>
<dbReference type="InterPro" id="IPR053935">
    <property type="entry name" value="VKGC_lumenal_dom"/>
</dbReference>
<evidence type="ECO:0000256" key="2">
    <source>
        <dbReference type="ARBA" id="ARBA00022692"/>
    </source>
</evidence>
<feature type="transmembrane region" description="Helical" evidence="7">
    <location>
        <begin position="70"/>
        <end position="93"/>
    </location>
</feature>
<evidence type="ECO:0000256" key="1">
    <source>
        <dbReference type="ARBA" id="ARBA00004127"/>
    </source>
</evidence>
<keyword evidence="10" id="KW-1185">Reference proteome</keyword>
<evidence type="ECO:0000256" key="5">
    <source>
        <dbReference type="ARBA" id="ARBA00023157"/>
    </source>
</evidence>
<feature type="transmembrane region" description="Helical" evidence="7">
    <location>
        <begin position="20"/>
        <end position="40"/>
    </location>
</feature>
<evidence type="ECO:0000259" key="8">
    <source>
        <dbReference type="SMART" id="SM00752"/>
    </source>
</evidence>
<evidence type="ECO:0000256" key="4">
    <source>
        <dbReference type="ARBA" id="ARBA00023136"/>
    </source>
</evidence>
<dbReference type="OrthoDB" id="341137at2"/>
<gene>
    <name evidence="9" type="ORF">DXU93_12665</name>
</gene>
<sequence>MTKGNPFKIDFFKQESIAPLIMFRIIFGAILLFSSVRFIYKGWVTTQYIEPQFYFGYLGFEWVKPLPGNWMFLPFVIMVISALFIVIGLFYRYSTFVYFLCFTYVELIDKSNYLNHYYFVSLMVFLLIFVPANRDFSIDVLRRPHLRRKLVSAWHIGILKFQMAVVYIFAGIAKLNSDWLLEAQPLKIWLQAHHQIPLIGNLLQEEATAYLLSWGGCFYDLFIVFFLLQRKTRPFAYIVVIFFHLVTWLLFPIGVFPWVMIFSTTIFFSVKFHRTLLLALKSIFKWPAYVPDKIDAKPKANSFVKLALVIYIFIQIVIPFRYVLYPGNLFWNEEGFRFSWRVMLMHKEGLATFYIKDKATGRTIEVDNSDYLTVRQEDQMATQPDMILQYAKFLKSEFDGKTFSNSTKSITLRDPEVNAEVFVALNGRRAQLFVDKKHDLSTLNYNLKHRNWLEPFEK</sequence>
<dbReference type="Pfam" id="PF22777">
    <property type="entry name" value="VKGC_lumenal_dom"/>
    <property type="match status" value="1"/>
</dbReference>
<dbReference type="AlphaFoldDB" id="A0A3E1EVN1"/>
<accession>A0A3E1EVN1</accession>
<keyword evidence="3 7" id="KW-1133">Transmembrane helix</keyword>